<keyword evidence="4" id="KW-1185">Reference proteome</keyword>
<feature type="compositionally biased region" description="Low complexity" evidence="1">
    <location>
        <begin position="42"/>
        <end position="52"/>
    </location>
</feature>
<evidence type="ECO:0000313" key="3">
    <source>
        <dbReference type="EMBL" id="KUN34339.1"/>
    </source>
</evidence>
<dbReference type="GeneID" id="91428611"/>
<protein>
    <recommendedName>
        <fullName evidence="5">DUF4352 domain-containing protein</fullName>
    </recommendedName>
</protein>
<gene>
    <name evidence="3" type="ORF">AQJ30_28965</name>
</gene>
<feature type="signal peptide" evidence="2">
    <location>
        <begin position="1"/>
        <end position="28"/>
    </location>
</feature>
<reference evidence="3 4" key="1">
    <citation type="submission" date="2015-10" db="EMBL/GenBank/DDBJ databases">
        <title>Draft genome sequence of Streptomyces longwoodensis DSM 41677, type strain for the species Streptomyces longwoodensis.</title>
        <authorList>
            <person name="Ruckert C."/>
            <person name="Winkler A."/>
            <person name="Kalinowski J."/>
            <person name="Kampfer P."/>
            <person name="Glaeser S."/>
        </authorList>
    </citation>
    <scope>NUCLEOTIDE SEQUENCE [LARGE SCALE GENOMIC DNA]</scope>
    <source>
        <strain evidence="3 4">DSM 41677</strain>
    </source>
</reference>
<keyword evidence="2" id="KW-0732">Signal</keyword>
<feature type="chain" id="PRO_5007104128" description="DUF4352 domain-containing protein" evidence="2">
    <location>
        <begin position="29"/>
        <end position="194"/>
    </location>
</feature>
<dbReference type="PROSITE" id="PS51257">
    <property type="entry name" value="PROKAR_LIPOPROTEIN"/>
    <property type="match status" value="1"/>
</dbReference>
<dbReference type="RefSeq" id="WP_067239829.1">
    <property type="nucleotide sequence ID" value="NZ_KQ948561.1"/>
</dbReference>
<dbReference type="EMBL" id="LMWS01000039">
    <property type="protein sequence ID" value="KUN34339.1"/>
    <property type="molecule type" value="Genomic_DNA"/>
</dbReference>
<accession>A0A101QQP0</accession>
<evidence type="ECO:0000256" key="1">
    <source>
        <dbReference type="SAM" id="MobiDB-lite"/>
    </source>
</evidence>
<evidence type="ECO:0008006" key="5">
    <source>
        <dbReference type="Google" id="ProtNLM"/>
    </source>
</evidence>
<evidence type="ECO:0000313" key="4">
    <source>
        <dbReference type="Proteomes" id="UP000053271"/>
    </source>
</evidence>
<dbReference type="STRING" id="68231.AQJ30_28965"/>
<dbReference type="Proteomes" id="UP000053271">
    <property type="component" value="Unassembled WGS sequence"/>
</dbReference>
<proteinExistence type="predicted"/>
<organism evidence="3 4">
    <name type="scientific">Streptomyces longwoodensis</name>
    <dbReference type="NCBI Taxonomy" id="68231"/>
    <lineage>
        <taxon>Bacteria</taxon>
        <taxon>Bacillati</taxon>
        <taxon>Actinomycetota</taxon>
        <taxon>Actinomycetes</taxon>
        <taxon>Kitasatosporales</taxon>
        <taxon>Streptomycetaceae</taxon>
        <taxon>Streptomyces</taxon>
    </lineage>
</organism>
<evidence type="ECO:0000256" key="2">
    <source>
        <dbReference type="SAM" id="SignalP"/>
    </source>
</evidence>
<name>A0A101QQP0_9ACTN</name>
<dbReference type="AlphaFoldDB" id="A0A101QQP0"/>
<sequence>MSVRFTGKTRRALVVLTAVVGLGLGATACGGGGGGDDKKPESSSSASRTSGSQPGPQEGTSEEPLAEMKGPNGLLLQITSAQRDSGGFVTVNGVLKNDSGQVAVIPLELSGNETEIMNNGRSLGGATLVDSQSKKRYYVLRDTEGRPLTTTGFSTLKAGESIDVFLQFPSPPTTSADVTFQLPLFPSAVIKISG</sequence>
<feature type="region of interest" description="Disordered" evidence="1">
    <location>
        <begin position="29"/>
        <end position="67"/>
    </location>
</feature>
<comment type="caution">
    <text evidence="3">The sequence shown here is derived from an EMBL/GenBank/DDBJ whole genome shotgun (WGS) entry which is preliminary data.</text>
</comment>